<gene>
    <name evidence="1" type="ORF">G5S42_08640</name>
</gene>
<dbReference type="Proteomes" id="UP000594380">
    <property type="component" value="Unassembled WGS sequence"/>
</dbReference>
<evidence type="ECO:0000313" key="1">
    <source>
        <dbReference type="EMBL" id="NUX99769.1"/>
    </source>
</evidence>
<accession>A0A7Y6JW23</accession>
<organism evidence="1 2">
    <name type="scientific">Paraburkholderia youngii</name>
    <dbReference type="NCBI Taxonomy" id="2782701"/>
    <lineage>
        <taxon>Bacteria</taxon>
        <taxon>Pseudomonadati</taxon>
        <taxon>Pseudomonadota</taxon>
        <taxon>Betaproteobacteria</taxon>
        <taxon>Burkholderiales</taxon>
        <taxon>Burkholderiaceae</taxon>
        <taxon>Paraburkholderia</taxon>
    </lineage>
</organism>
<name>A0A7Y6JW23_9BURK</name>
<dbReference type="EMBL" id="JAALDK010000001">
    <property type="protein sequence ID" value="NUX99769.1"/>
    <property type="molecule type" value="Genomic_DNA"/>
</dbReference>
<dbReference type="RefSeq" id="WP_176106366.1">
    <property type="nucleotide sequence ID" value="NZ_JAALDK010000001.1"/>
</dbReference>
<reference evidence="1 2" key="1">
    <citation type="submission" date="2020-02" db="EMBL/GenBank/DDBJ databases">
        <title>Paraburkholderia simonii sp. nov. and Paraburkholderia youngii sp. nov. Brazilian and Mexican Mimosa-associated rhizobia.</title>
        <authorList>
            <person name="Mavima L."/>
            <person name="Beukes C.W."/>
            <person name="Chan W.Y."/>
            <person name="Palmer M."/>
            <person name="De Meyer S.E."/>
            <person name="James E.K."/>
            <person name="Venter S.N."/>
            <person name="Steenkamp E.T."/>
        </authorList>
    </citation>
    <scope>NUCLEOTIDE SEQUENCE [LARGE SCALE GENOMIC DNA]</scope>
    <source>
        <strain evidence="1 2">JPY169</strain>
    </source>
</reference>
<dbReference type="GeneID" id="301100401"/>
<evidence type="ECO:0000313" key="2">
    <source>
        <dbReference type="Proteomes" id="UP000594380"/>
    </source>
</evidence>
<proteinExistence type="predicted"/>
<comment type="caution">
    <text evidence="1">The sequence shown here is derived from an EMBL/GenBank/DDBJ whole genome shotgun (WGS) entry which is preliminary data.</text>
</comment>
<protein>
    <submittedName>
        <fullName evidence="1">Uncharacterized protein</fullName>
    </submittedName>
</protein>
<dbReference type="AlphaFoldDB" id="A0A7Y6JW23"/>
<sequence length="97" mass="10533">MLEKLFDLKATYEALAAAQGPDAATQRAALGERLIAAFPDLCRELVHAIEENGRLLGLVEQSPDSPAHTTSPLVFEGFVSRQEGDAYHLQSESPKLL</sequence>